<feature type="non-terminal residue" evidence="2">
    <location>
        <position position="1"/>
    </location>
</feature>
<reference evidence="2" key="2">
    <citation type="submission" date="2006-03" db="EMBL/GenBank/DDBJ databases">
        <authorList>
            <person name="van Berkum P.B."/>
            <person name="Elia P."/>
            <person name="Eardly B.D."/>
        </authorList>
    </citation>
    <scope>NUCLEOTIDE SEQUENCE</scope>
    <source>
        <strain evidence="2">19A8</strain>
    </source>
</reference>
<feature type="non-terminal residue" evidence="2">
    <location>
        <position position="123"/>
    </location>
</feature>
<feature type="compositionally biased region" description="Basic and acidic residues" evidence="1">
    <location>
        <begin position="99"/>
        <end position="111"/>
    </location>
</feature>
<evidence type="ECO:0000313" key="2">
    <source>
        <dbReference type="EMBL" id="ABD94476.1"/>
    </source>
</evidence>
<organism evidence="2">
    <name type="scientific">Rhizobium meliloti</name>
    <name type="common">Ensifer meliloti</name>
    <name type="synonym">Sinorhizobium meliloti</name>
    <dbReference type="NCBI Taxonomy" id="382"/>
    <lineage>
        <taxon>Bacteria</taxon>
        <taxon>Pseudomonadati</taxon>
        <taxon>Pseudomonadota</taxon>
        <taxon>Alphaproteobacteria</taxon>
        <taxon>Hyphomicrobiales</taxon>
        <taxon>Rhizobiaceae</taxon>
        <taxon>Sinorhizobium/Ensifer group</taxon>
        <taxon>Sinorhizobium</taxon>
    </lineage>
</organism>
<accession>Q0QDB2</accession>
<feature type="region of interest" description="Disordered" evidence="1">
    <location>
        <begin position="1"/>
        <end position="123"/>
    </location>
</feature>
<dbReference type="EMBL" id="DQ423305">
    <property type="protein sequence ID" value="ABD94476.1"/>
    <property type="molecule type" value="Genomic_DNA"/>
</dbReference>
<reference evidence="2" key="1">
    <citation type="journal article" date="2006" name="J. Bacteriol.">
        <title>Multilocus sequence typing as an approach for population analysis of Medicago-nodulating rhizobia.</title>
        <authorList>
            <person name="van Berkum P."/>
            <person name="Elia P."/>
            <person name="Eardly B.D."/>
        </authorList>
    </citation>
    <scope>NUCLEOTIDE SEQUENCE</scope>
    <source>
        <strain evidence="2">19A8</strain>
    </source>
</reference>
<dbReference type="AlphaFoldDB" id="Q0QDB2"/>
<proteinExistence type="predicted"/>
<feature type="compositionally biased region" description="Basic and acidic residues" evidence="1">
    <location>
        <begin position="1"/>
        <end position="51"/>
    </location>
</feature>
<protein>
    <submittedName>
        <fullName evidence="2">6-phosphogluconate dehydrogenase</fullName>
    </submittedName>
</protein>
<sequence>DRNHREGLEGRRSADRQAHRRYDPRQGRSEGHRQMVGDRGAEHGRACDRNRSGGRSAQHLLGEGRAGSRREGSRSAAGRRNQGGRQGRLHQGLGKRAARRQDRRLCARLRSDGGGVEGVRLEP</sequence>
<name>Q0QDB2_RHIML</name>
<gene>
    <name evidence="2" type="primary">gnd</name>
</gene>
<evidence type="ECO:0000256" key="1">
    <source>
        <dbReference type="SAM" id="MobiDB-lite"/>
    </source>
</evidence>